<dbReference type="Gene3D" id="3.40.50.150">
    <property type="entry name" value="Vaccinia Virus protein VP39"/>
    <property type="match status" value="1"/>
</dbReference>
<evidence type="ECO:0000256" key="1">
    <source>
        <dbReference type="ARBA" id="ARBA00008361"/>
    </source>
</evidence>
<dbReference type="PANTHER" id="PTHR44942">
    <property type="entry name" value="METHYLTRANSF_11 DOMAIN-CONTAINING PROTEIN"/>
    <property type="match status" value="1"/>
</dbReference>
<dbReference type="GO" id="GO:0032259">
    <property type="term" value="P:methylation"/>
    <property type="evidence" value="ECO:0007669"/>
    <property type="project" value="UniProtKB-KW"/>
</dbReference>
<comment type="caution">
    <text evidence="5">The sequence shown here is derived from an EMBL/GenBank/DDBJ whole genome shotgun (WGS) entry which is preliminary data.</text>
</comment>
<dbReference type="InterPro" id="IPR051052">
    <property type="entry name" value="Diverse_substrate_MTase"/>
</dbReference>
<dbReference type="PATRIC" id="fig|136160.3.peg.2499"/>
<keyword evidence="3" id="KW-0808">Transferase</keyword>
<evidence type="ECO:0000256" key="3">
    <source>
        <dbReference type="ARBA" id="ARBA00022679"/>
    </source>
</evidence>
<comment type="similarity">
    <text evidence="1">Belongs to the methyltransferase superfamily.</text>
</comment>
<dbReference type="EMBL" id="LILD01000001">
    <property type="protein sequence ID" value="KOO39226.1"/>
    <property type="molecule type" value="Genomic_DNA"/>
</dbReference>
<keyword evidence="2" id="KW-0489">Methyltransferase</keyword>
<proteinExistence type="inferred from homology"/>
<dbReference type="GO" id="GO:0008757">
    <property type="term" value="F:S-adenosylmethionine-dependent methyltransferase activity"/>
    <property type="evidence" value="ECO:0007669"/>
    <property type="project" value="InterPro"/>
</dbReference>
<accession>A0A0M0KK12</accession>
<feature type="domain" description="Methyltransferase type 11" evidence="4">
    <location>
        <begin position="39"/>
        <end position="131"/>
    </location>
</feature>
<dbReference type="InterPro" id="IPR029063">
    <property type="entry name" value="SAM-dependent_MTases_sf"/>
</dbReference>
<protein>
    <recommendedName>
        <fullName evidence="4">Methyltransferase type 11 domain-containing protein</fullName>
    </recommendedName>
</protein>
<gene>
    <name evidence="5" type="ORF">AMD02_10525</name>
</gene>
<dbReference type="InterPro" id="IPR013216">
    <property type="entry name" value="Methyltransf_11"/>
</dbReference>
<organism evidence="5">
    <name type="scientific">Halalkalibacterium halodurans</name>
    <name type="common">Bacillus halodurans</name>
    <dbReference type="NCBI Taxonomy" id="86665"/>
    <lineage>
        <taxon>Bacteria</taxon>
        <taxon>Bacillati</taxon>
        <taxon>Bacillota</taxon>
        <taxon>Bacilli</taxon>
        <taxon>Bacillales</taxon>
        <taxon>Bacillaceae</taxon>
        <taxon>Halalkalibacterium (ex Joshi et al. 2022)</taxon>
    </lineage>
</organism>
<reference evidence="5" key="1">
    <citation type="submission" date="2015-08" db="EMBL/GenBank/DDBJ databases">
        <title>Complete DNA Sequence of Pseudomonas syringae pv. actinidiae, the Causal Agent of Kiwifruit Canker Disease.</title>
        <authorList>
            <person name="Rikkerink E.H.A."/>
            <person name="Fineran P.C."/>
        </authorList>
    </citation>
    <scope>NUCLEOTIDE SEQUENCE</scope>
    <source>
        <strain evidence="5">DSM 13666</strain>
    </source>
</reference>
<name>A0A0M0KK12_ALKHA</name>
<sequence>MMIDFHDKRYQYSYATRRADVSWIKKMSILLDSPTGHAVDIGCGGGIYTRALTSLGFDTVTGVDSSLPILEVAKQLHPTLPFHHGQAEATGLASGHYSLVYCRALIHHLNEVEPFLSEAFRLLENDGQLIVQDRTSEDCFLQGSPSHIRGYYYNLFPHLQEIERKRRPTIQMLSSTIIRSGYEVERVETFWETRQTSSKQHFLQEIRARTGRSILHALSDLELNKLFDYLDQQIQDEFIEETDRWTIWVARK</sequence>
<evidence type="ECO:0000313" key="5">
    <source>
        <dbReference type="EMBL" id="KOO39226.1"/>
    </source>
</evidence>
<evidence type="ECO:0000256" key="2">
    <source>
        <dbReference type="ARBA" id="ARBA00022603"/>
    </source>
</evidence>
<dbReference type="Pfam" id="PF08241">
    <property type="entry name" value="Methyltransf_11"/>
    <property type="match status" value="1"/>
</dbReference>
<evidence type="ECO:0000259" key="4">
    <source>
        <dbReference type="Pfam" id="PF08241"/>
    </source>
</evidence>
<dbReference type="AlphaFoldDB" id="A0A0M0KK12"/>
<dbReference type="SUPFAM" id="SSF53335">
    <property type="entry name" value="S-adenosyl-L-methionine-dependent methyltransferases"/>
    <property type="match status" value="1"/>
</dbReference>
<dbReference type="PANTHER" id="PTHR44942:SF4">
    <property type="entry name" value="METHYLTRANSFERASE TYPE 11 DOMAIN-CONTAINING PROTEIN"/>
    <property type="match status" value="1"/>
</dbReference>
<dbReference type="CDD" id="cd02440">
    <property type="entry name" value="AdoMet_MTases"/>
    <property type="match status" value="1"/>
</dbReference>